<evidence type="ECO:0000313" key="3">
    <source>
        <dbReference type="Proteomes" id="UP000019141"/>
    </source>
</evidence>
<dbReference type="GO" id="GO:0007165">
    <property type="term" value="P:signal transduction"/>
    <property type="evidence" value="ECO:0007669"/>
    <property type="project" value="InterPro"/>
</dbReference>
<dbReference type="AlphaFoldDB" id="W4LAY3"/>
<dbReference type="HOGENOM" id="CLU_1599496_0_0_7"/>
<comment type="caution">
    <text evidence="2">The sequence shown here is derived from an EMBL/GenBank/DDBJ whole genome shotgun (WGS) entry which is preliminary data.</text>
</comment>
<gene>
    <name evidence="2" type="ORF">ETSY1_31835</name>
</gene>
<keyword evidence="3" id="KW-1185">Reference proteome</keyword>
<feature type="domain" description="CheW-like" evidence="1">
    <location>
        <begin position="27"/>
        <end position="144"/>
    </location>
</feature>
<sequence>MAEATAWLMSFPGDFLAAIGEREMIHLVETPYLEEIPQTPLHCRQVLIWERELLPVLDLTAWLTAQPMPREPVSVGVVGWQERPGAIPQIGALMFAGVPQKIRVSDDHQCNLPEHPAAWKAVAASCVCYDNQPVPILDLPHIFSGAILADAAC</sequence>
<evidence type="ECO:0000313" key="2">
    <source>
        <dbReference type="EMBL" id="ETW95157.1"/>
    </source>
</evidence>
<accession>W4LAY3</accession>
<name>W4LAY3_ENTF1</name>
<organism evidence="2 3">
    <name type="scientific">Entotheonella factor</name>
    <dbReference type="NCBI Taxonomy" id="1429438"/>
    <lineage>
        <taxon>Bacteria</taxon>
        <taxon>Pseudomonadati</taxon>
        <taxon>Nitrospinota/Tectimicrobiota group</taxon>
        <taxon>Candidatus Tectimicrobiota</taxon>
        <taxon>Candidatus Entotheonellia</taxon>
        <taxon>Candidatus Entotheonellales</taxon>
        <taxon>Candidatus Entotheonellaceae</taxon>
        <taxon>Candidatus Entotheonella</taxon>
    </lineage>
</organism>
<dbReference type="InterPro" id="IPR036061">
    <property type="entry name" value="CheW-like_dom_sf"/>
</dbReference>
<dbReference type="PATRIC" id="fig|1429438.4.peg.6042"/>
<dbReference type="InterPro" id="IPR002545">
    <property type="entry name" value="CheW-lke_dom"/>
</dbReference>
<dbReference type="Pfam" id="PF01584">
    <property type="entry name" value="CheW"/>
    <property type="match status" value="1"/>
</dbReference>
<proteinExistence type="predicted"/>
<reference evidence="2 3" key="1">
    <citation type="journal article" date="2014" name="Nature">
        <title>An environmental bacterial taxon with a large and distinct metabolic repertoire.</title>
        <authorList>
            <person name="Wilson M.C."/>
            <person name="Mori T."/>
            <person name="Ruckert C."/>
            <person name="Uria A.R."/>
            <person name="Helf M.J."/>
            <person name="Takada K."/>
            <person name="Gernert C."/>
            <person name="Steffens U.A."/>
            <person name="Heycke N."/>
            <person name="Schmitt S."/>
            <person name="Rinke C."/>
            <person name="Helfrich E.J."/>
            <person name="Brachmann A.O."/>
            <person name="Gurgui C."/>
            <person name="Wakimoto T."/>
            <person name="Kracht M."/>
            <person name="Crusemann M."/>
            <person name="Hentschel U."/>
            <person name="Abe I."/>
            <person name="Matsunaga S."/>
            <person name="Kalinowski J."/>
            <person name="Takeyama H."/>
            <person name="Piel J."/>
        </authorList>
    </citation>
    <scope>NUCLEOTIDE SEQUENCE [LARGE SCALE GENOMIC DNA]</scope>
    <source>
        <strain evidence="3">TSY1</strain>
    </source>
</reference>
<dbReference type="GO" id="GO:0006935">
    <property type="term" value="P:chemotaxis"/>
    <property type="evidence" value="ECO:0007669"/>
    <property type="project" value="InterPro"/>
</dbReference>
<dbReference type="Proteomes" id="UP000019141">
    <property type="component" value="Unassembled WGS sequence"/>
</dbReference>
<evidence type="ECO:0000259" key="1">
    <source>
        <dbReference type="Pfam" id="PF01584"/>
    </source>
</evidence>
<protein>
    <recommendedName>
        <fullName evidence="1">CheW-like domain-containing protein</fullName>
    </recommendedName>
</protein>
<dbReference type="EMBL" id="AZHW01000952">
    <property type="protein sequence ID" value="ETW95157.1"/>
    <property type="molecule type" value="Genomic_DNA"/>
</dbReference>
<dbReference type="SUPFAM" id="SSF50341">
    <property type="entry name" value="CheW-like"/>
    <property type="match status" value="1"/>
</dbReference>